<dbReference type="Proteomes" id="UP001372834">
    <property type="component" value="Unassembled WGS sequence"/>
</dbReference>
<evidence type="ECO:0000313" key="2">
    <source>
        <dbReference type="Proteomes" id="UP001372834"/>
    </source>
</evidence>
<dbReference type="EMBL" id="JAWJWE010000003">
    <property type="protein sequence ID" value="KAK6639191.1"/>
    <property type="molecule type" value="Genomic_DNA"/>
</dbReference>
<feature type="non-terminal residue" evidence="1">
    <location>
        <position position="1"/>
    </location>
</feature>
<proteinExistence type="predicted"/>
<comment type="caution">
    <text evidence="1">The sequence shown here is derived from an EMBL/GenBank/DDBJ whole genome shotgun (WGS) entry which is preliminary data.</text>
</comment>
<sequence>SIDGDGTNSTTEFFLNTLNHRIRPEFWPYIYIIDGDGLRHPVTKIVDRHNKALLIARQI</sequence>
<name>A0AAN8PCP5_POLSC</name>
<organism evidence="1 2">
    <name type="scientific">Polyplax serrata</name>
    <name type="common">Common mouse louse</name>
    <dbReference type="NCBI Taxonomy" id="468196"/>
    <lineage>
        <taxon>Eukaryota</taxon>
        <taxon>Metazoa</taxon>
        <taxon>Ecdysozoa</taxon>
        <taxon>Arthropoda</taxon>
        <taxon>Hexapoda</taxon>
        <taxon>Insecta</taxon>
        <taxon>Pterygota</taxon>
        <taxon>Neoptera</taxon>
        <taxon>Paraneoptera</taxon>
        <taxon>Psocodea</taxon>
        <taxon>Troctomorpha</taxon>
        <taxon>Phthiraptera</taxon>
        <taxon>Anoplura</taxon>
        <taxon>Polyplacidae</taxon>
        <taxon>Polyplax</taxon>
    </lineage>
</organism>
<evidence type="ECO:0000313" key="1">
    <source>
        <dbReference type="EMBL" id="KAK6639191.1"/>
    </source>
</evidence>
<accession>A0AAN8PCP5</accession>
<protein>
    <submittedName>
        <fullName evidence="1">Uncharacterized protein</fullName>
    </submittedName>
</protein>
<dbReference type="AlphaFoldDB" id="A0AAN8PCP5"/>
<reference evidence="1 2" key="1">
    <citation type="submission" date="2023-10" db="EMBL/GenBank/DDBJ databases">
        <title>Genomes of two closely related lineages of the louse Polyplax serrata with different host specificities.</title>
        <authorList>
            <person name="Martinu J."/>
            <person name="Tarabai H."/>
            <person name="Stefka J."/>
            <person name="Hypsa V."/>
        </authorList>
    </citation>
    <scope>NUCLEOTIDE SEQUENCE [LARGE SCALE GENOMIC DNA]</scope>
    <source>
        <strain evidence="1">HR10_N</strain>
    </source>
</reference>
<gene>
    <name evidence="1" type="ORF">RUM43_007461</name>
</gene>